<dbReference type="Gene3D" id="3.40.1360.10">
    <property type="match status" value="1"/>
</dbReference>
<evidence type="ECO:0000313" key="3">
    <source>
        <dbReference type="Proteomes" id="UP000199598"/>
    </source>
</evidence>
<name>A0A1I4D3C8_9HYPH</name>
<dbReference type="Proteomes" id="UP000199598">
    <property type="component" value="Unassembled WGS sequence"/>
</dbReference>
<dbReference type="CDD" id="cd01029">
    <property type="entry name" value="TOPRIM_primases"/>
    <property type="match status" value="1"/>
</dbReference>
<dbReference type="InterPro" id="IPR027417">
    <property type="entry name" value="P-loop_NTPase"/>
</dbReference>
<gene>
    <name evidence="2" type="ORF">SAMN04488518_110198</name>
</gene>
<evidence type="ECO:0000256" key="1">
    <source>
        <dbReference type="SAM" id="MobiDB-lite"/>
    </source>
</evidence>
<evidence type="ECO:0008006" key="4">
    <source>
        <dbReference type="Google" id="ProtNLM"/>
    </source>
</evidence>
<feature type="region of interest" description="Disordered" evidence="1">
    <location>
        <begin position="1"/>
        <end position="21"/>
    </location>
</feature>
<dbReference type="SUPFAM" id="SSF52540">
    <property type="entry name" value="P-loop containing nucleoside triphosphate hydrolases"/>
    <property type="match status" value="1"/>
</dbReference>
<keyword evidence="3" id="KW-1185">Reference proteome</keyword>
<organism evidence="2 3">
    <name type="scientific">Pseudovibrio ascidiaceicola</name>
    <dbReference type="NCBI Taxonomy" id="285279"/>
    <lineage>
        <taxon>Bacteria</taxon>
        <taxon>Pseudomonadati</taxon>
        <taxon>Pseudomonadota</taxon>
        <taxon>Alphaproteobacteria</taxon>
        <taxon>Hyphomicrobiales</taxon>
        <taxon>Stappiaceae</taxon>
        <taxon>Pseudovibrio</taxon>
    </lineage>
</organism>
<evidence type="ECO:0000313" key="2">
    <source>
        <dbReference type="EMBL" id="SFK87665.1"/>
    </source>
</evidence>
<proteinExistence type="predicted"/>
<accession>A0A1I4D3C8</accession>
<comment type="caution">
    <text evidence="2">The sequence shown here is derived from an EMBL/GenBank/DDBJ whole genome shotgun (WGS) entry which is preliminary data.</text>
</comment>
<dbReference type="RefSeq" id="WP_093521854.1">
    <property type="nucleotide sequence ID" value="NZ_FOSK01000010.1"/>
</dbReference>
<protein>
    <recommendedName>
        <fullName evidence="4">Toprim domain-containing protein</fullName>
    </recommendedName>
</protein>
<sequence length="704" mass="78278">MSDPFAPIKTDQATKSNRIQPQKAIVMPVSDEAPEPPAFHPKLGVPSQCWTYRDAAGEVLGYVCRFDMDGEGKSFRPLCSFQVGEQLKWRWETWPQPRPLYGLDLLAKAPDAPIVIVEGEKAADAARQLLLKHVCISSPGGSNAAKKADWSALIGREVFIWPDADEAGLKFATDVAVCLERVGAASVTVFVPPDDVSKGWDAADALADGWSSEQAEAFALSSEVEDEAEPEAKPRARGGSLLSVAQDLELWHSPQKDAFATVLVNGHNEHWPVESQSFKRWLVGRYYEKTGLAPSTQNLSDALRVFEVRALEQGACHAPFMRTGWQDGESWFDLADENWQAIRISRNGWEVVQNPPVKFIRKQTMSPLPVPEKGYQIEEMRHLINAEEENCKLILGWMVACLWGRSRSYPVLALGGEQGSGKSTMARLLRSITDPCAVSASSLPKDERDLMVMAQNGHVLNFDNVSKMEGWLSNAICRMATGSGFISRKLHTDGDAYWFQGARPVLLNGIPALTERADLAERALSVRLKRIDEVGRQPEELFWQEWEQLKPRMLGALLDALSTAIRNIESVRLDRHPRMADFARLMVAASSGLGWEEDEFLEAYESNRRGTAEAAFEGDPIAVALHEFLMVRQGGESWVGTATELLAELNMIVSDQIRSSRFWPTKVNAFGNAVERAAPLLRQKRIQVTKKATGARRLIYLDVI</sequence>
<dbReference type="InterPro" id="IPR034154">
    <property type="entry name" value="TOPRIM_DnaG/twinkle"/>
</dbReference>
<reference evidence="2 3" key="1">
    <citation type="submission" date="2016-10" db="EMBL/GenBank/DDBJ databases">
        <authorList>
            <person name="Varghese N."/>
            <person name="Submissions S."/>
        </authorList>
    </citation>
    <scope>NUCLEOTIDE SEQUENCE [LARGE SCALE GENOMIC DNA]</scope>
    <source>
        <strain evidence="2 3">DSM 16392</strain>
    </source>
</reference>
<feature type="compositionally biased region" description="Polar residues" evidence="1">
    <location>
        <begin position="11"/>
        <end position="20"/>
    </location>
</feature>
<dbReference type="EMBL" id="FOSK01000010">
    <property type="protein sequence ID" value="SFK87665.1"/>
    <property type="molecule type" value="Genomic_DNA"/>
</dbReference>